<accession>A0A365P3N9</accession>
<comment type="caution">
    <text evidence="1">The sequence shown here is derived from an EMBL/GenBank/DDBJ whole genome shotgun (WGS) entry which is preliminary data.</text>
</comment>
<gene>
    <name evidence="1" type="ORF">DPN68_02945</name>
</gene>
<dbReference type="SUPFAM" id="SSF53756">
    <property type="entry name" value="UDP-Glycosyltransferase/glycogen phosphorylase"/>
    <property type="match status" value="1"/>
</dbReference>
<dbReference type="AlphaFoldDB" id="A0A365P3N9"/>
<keyword evidence="2" id="KW-1185">Reference proteome</keyword>
<dbReference type="EMBL" id="QLST01000003">
    <property type="protein sequence ID" value="RBA29137.1"/>
    <property type="molecule type" value="Genomic_DNA"/>
</dbReference>
<evidence type="ECO:0000313" key="2">
    <source>
        <dbReference type="Proteomes" id="UP000253319"/>
    </source>
</evidence>
<proteinExistence type="predicted"/>
<organism evidence="1 2">
    <name type="scientific">Flavobacterium tibetense</name>
    <dbReference type="NCBI Taxonomy" id="2233533"/>
    <lineage>
        <taxon>Bacteria</taxon>
        <taxon>Pseudomonadati</taxon>
        <taxon>Bacteroidota</taxon>
        <taxon>Flavobacteriia</taxon>
        <taxon>Flavobacteriales</taxon>
        <taxon>Flavobacteriaceae</taxon>
        <taxon>Flavobacterium</taxon>
    </lineage>
</organism>
<sequence length="410" mass="47678">MKILVIVDSINVNDSSGSKANVALIQNLAACGFEVRVLHYTQKEISLTGITCIVIPEKKWNFLYLLSRTERLFTRLTKISVNASLENWFGFSFTFFNDSNSIAKAIRKQKDFQPDFVLTLSKGASFRPHHAMLQLPELHDKWMAYVHDPYPFHFYPRPYNWVEHGYYEKQEFFRAVSKKAKYSAFPSQLLQEWMGSYFPDFLRTGVLIPHQISDYQIQDTTFPSFFNPEKFSLFHAGNLMKQRDPIFLIQAFEKFLDNNPEAKEQSQLILVGAHEYHKEALECYKNHSSVFIGENMPFDVIFNVQKQASVNIILESKAEISPFLPGKFPHCVEANKPILLLSPYYSETRRLLGEDYPYWSEADDVSKLEAIITTMYATWKEKNGIFELNRTDLLDYLSVEKLKETLTTLQ</sequence>
<dbReference type="RefSeq" id="WP_113988106.1">
    <property type="nucleotide sequence ID" value="NZ_QLST01000003.1"/>
</dbReference>
<protein>
    <submittedName>
        <fullName evidence="1">UDP-glycosyltransferase</fullName>
    </submittedName>
</protein>
<name>A0A365P3N9_9FLAO</name>
<dbReference type="Proteomes" id="UP000253319">
    <property type="component" value="Unassembled WGS sequence"/>
</dbReference>
<evidence type="ECO:0000313" key="1">
    <source>
        <dbReference type="EMBL" id="RBA29137.1"/>
    </source>
</evidence>
<dbReference type="GO" id="GO:0016740">
    <property type="term" value="F:transferase activity"/>
    <property type="evidence" value="ECO:0007669"/>
    <property type="project" value="UniProtKB-KW"/>
</dbReference>
<keyword evidence="1" id="KW-0808">Transferase</keyword>
<reference evidence="1 2" key="1">
    <citation type="submission" date="2018-06" db="EMBL/GenBank/DDBJ databases">
        <title>Flavobacterium tibetense sp. nov., isolated from a wetland YonghuCo on Tibetan Plateau.</title>
        <authorList>
            <person name="Xing P."/>
            <person name="Phurbu D."/>
            <person name="Lu H."/>
        </authorList>
    </citation>
    <scope>NUCLEOTIDE SEQUENCE [LARGE SCALE GENOMIC DNA]</scope>
    <source>
        <strain evidence="1 2">YH5</strain>
    </source>
</reference>
<dbReference type="OrthoDB" id="977218at2"/>